<gene>
    <name evidence="10" type="ORF">D0435_13180</name>
</gene>
<dbReference type="PANTHER" id="PTHR43337">
    <property type="entry name" value="XANTHINE/URACIL PERMEASE C887.17-RELATED"/>
    <property type="match status" value="1"/>
</dbReference>
<accession>A0A845QK78</accession>
<dbReference type="EMBL" id="QXWK01000029">
    <property type="protein sequence ID" value="NBH62602.1"/>
    <property type="molecule type" value="Genomic_DNA"/>
</dbReference>
<proteinExistence type="inferred from homology"/>
<feature type="transmembrane region" description="Helical" evidence="9">
    <location>
        <begin position="63"/>
        <end position="85"/>
    </location>
</feature>
<evidence type="ECO:0000256" key="5">
    <source>
        <dbReference type="ARBA" id="ARBA00022692"/>
    </source>
</evidence>
<protein>
    <submittedName>
        <fullName evidence="10">NCS2 family permease</fullName>
    </submittedName>
</protein>
<name>A0A845QK78_9FIRM</name>
<evidence type="ECO:0000256" key="2">
    <source>
        <dbReference type="ARBA" id="ARBA00005697"/>
    </source>
</evidence>
<feature type="transmembrane region" description="Helical" evidence="9">
    <location>
        <begin position="364"/>
        <end position="383"/>
    </location>
</feature>
<dbReference type="InterPro" id="IPR045018">
    <property type="entry name" value="Azg-like"/>
</dbReference>
<dbReference type="GO" id="GO:0005345">
    <property type="term" value="F:purine nucleobase transmembrane transporter activity"/>
    <property type="evidence" value="ECO:0007669"/>
    <property type="project" value="TreeGrafter"/>
</dbReference>
<comment type="subcellular location">
    <subcellularLocation>
        <location evidence="1 8">Cell membrane</location>
        <topology evidence="1 8">Multi-pass membrane protein</topology>
    </subcellularLocation>
</comment>
<evidence type="ECO:0000313" key="10">
    <source>
        <dbReference type="EMBL" id="NBH62602.1"/>
    </source>
</evidence>
<evidence type="ECO:0000256" key="9">
    <source>
        <dbReference type="SAM" id="Phobius"/>
    </source>
</evidence>
<feature type="transmembrane region" description="Helical" evidence="9">
    <location>
        <begin position="118"/>
        <end position="136"/>
    </location>
</feature>
<feature type="transmembrane region" description="Helical" evidence="9">
    <location>
        <begin position="395"/>
        <end position="424"/>
    </location>
</feature>
<evidence type="ECO:0000256" key="1">
    <source>
        <dbReference type="ARBA" id="ARBA00004651"/>
    </source>
</evidence>
<comment type="similarity">
    <text evidence="2 8">Belongs to the nucleobase:cation symporter-2 (NCS2) (TC 2.A.40) family. Azg-like subfamily.</text>
</comment>
<feature type="transmembrane region" description="Helical" evidence="9">
    <location>
        <begin position="92"/>
        <end position="112"/>
    </location>
</feature>
<feature type="transmembrane region" description="Helical" evidence="9">
    <location>
        <begin position="306"/>
        <end position="329"/>
    </location>
</feature>
<keyword evidence="6 8" id="KW-1133">Transmembrane helix</keyword>
<evidence type="ECO:0000256" key="3">
    <source>
        <dbReference type="ARBA" id="ARBA00022448"/>
    </source>
</evidence>
<evidence type="ECO:0000256" key="6">
    <source>
        <dbReference type="ARBA" id="ARBA00022989"/>
    </source>
</evidence>
<evidence type="ECO:0000256" key="7">
    <source>
        <dbReference type="ARBA" id="ARBA00023136"/>
    </source>
</evidence>
<keyword evidence="7 8" id="KW-0472">Membrane</keyword>
<feature type="transmembrane region" description="Helical" evidence="9">
    <location>
        <begin position="341"/>
        <end position="358"/>
    </location>
</feature>
<dbReference type="InterPro" id="IPR006043">
    <property type="entry name" value="NCS2"/>
</dbReference>
<keyword evidence="4 8" id="KW-1003">Cell membrane</keyword>
<feature type="transmembrane region" description="Helical" evidence="9">
    <location>
        <begin position="436"/>
        <end position="452"/>
    </location>
</feature>
<organism evidence="10 11">
    <name type="scientific">Anaerotruncus colihominis</name>
    <dbReference type="NCBI Taxonomy" id="169435"/>
    <lineage>
        <taxon>Bacteria</taxon>
        <taxon>Bacillati</taxon>
        <taxon>Bacillota</taxon>
        <taxon>Clostridia</taxon>
        <taxon>Eubacteriales</taxon>
        <taxon>Oscillospiraceae</taxon>
        <taxon>Anaerotruncus</taxon>
    </lineage>
</organism>
<feature type="transmembrane region" description="Helical" evidence="9">
    <location>
        <begin position="148"/>
        <end position="175"/>
    </location>
</feature>
<feature type="transmembrane region" description="Helical" evidence="9">
    <location>
        <begin position="187"/>
        <end position="220"/>
    </location>
</feature>
<keyword evidence="5 8" id="KW-0812">Transmembrane</keyword>
<evidence type="ECO:0000256" key="8">
    <source>
        <dbReference type="PIRNR" id="PIRNR005353"/>
    </source>
</evidence>
<dbReference type="PANTHER" id="PTHR43337:SF1">
    <property type="entry name" value="XANTHINE_URACIL PERMEASE C887.17-RELATED"/>
    <property type="match status" value="1"/>
</dbReference>
<keyword evidence="11" id="KW-1185">Reference proteome</keyword>
<dbReference type="GO" id="GO:0005886">
    <property type="term" value="C:plasma membrane"/>
    <property type="evidence" value="ECO:0007669"/>
    <property type="project" value="UniProtKB-SubCell"/>
</dbReference>
<keyword evidence="3 8" id="KW-0813">Transport</keyword>
<dbReference type="AlphaFoldDB" id="A0A845QK78"/>
<evidence type="ECO:0000313" key="11">
    <source>
        <dbReference type="Proteomes" id="UP000446866"/>
    </source>
</evidence>
<sequence>MMRKYLCRMRYFFIWRALMKKLFKLEENHTTVRQEVRAGLTTFFAMAYIIFLNPVFLSSTGMSSGAVMVATCLSAAAGTLLCAFLSNKPFAMAPGMGMNAFFAYTLCGIYGYSWQQALALTFLSGILFFLIVISPLRDKIINAVPVNLKYAISAGVGLFIALIGLLDTGIISLASGMPALGDLSSPTVLIALLGVAITAVLVVLNINGSLIIGMVITIVLSLAAGQTAMPDHLAEFPGAIADVAFKLDFSGLISGKAGLSGILSLIALIISLTMVDMFDTLGFLIGTSSRAGMTDEKGTMPGSGSILIADAAGSVMGALFGTSTVTCYAESVSGIAAGGKTGLTAVTTALCFLLAVVFSPLTGVMTSAVTAPALIIVGMYLLMEVKKVDFGRLDDAIPAFITIVAMPMTYSITTGIAAGFIFYLICKIAAGRRNEVNLPVVALAMVFFLYFCL</sequence>
<evidence type="ECO:0000256" key="4">
    <source>
        <dbReference type="ARBA" id="ARBA00022475"/>
    </source>
</evidence>
<dbReference type="PIRSF" id="PIRSF005353">
    <property type="entry name" value="PbuG"/>
    <property type="match status" value="1"/>
</dbReference>
<dbReference type="InterPro" id="IPR026033">
    <property type="entry name" value="Azg-like_bact_archaea"/>
</dbReference>
<feature type="transmembrane region" description="Helical" evidence="9">
    <location>
        <begin position="38"/>
        <end position="57"/>
    </location>
</feature>
<dbReference type="Proteomes" id="UP000446866">
    <property type="component" value="Unassembled WGS sequence"/>
</dbReference>
<dbReference type="Pfam" id="PF00860">
    <property type="entry name" value="Xan_ur_permease"/>
    <property type="match status" value="1"/>
</dbReference>
<reference evidence="10 11" key="1">
    <citation type="submission" date="2018-08" db="EMBL/GenBank/DDBJ databases">
        <title>Murine metabolic-syndrome-specific gut microbial biobank.</title>
        <authorList>
            <person name="Liu C."/>
        </authorList>
    </citation>
    <scope>NUCLEOTIDE SEQUENCE [LARGE SCALE GENOMIC DNA]</scope>
    <source>
        <strain evidence="10 11">28</strain>
    </source>
</reference>
<comment type="caution">
    <text evidence="10">The sequence shown here is derived from an EMBL/GenBank/DDBJ whole genome shotgun (WGS) entry which is preliminary data.</text>
</comment>